<name>A0A5J6QRW8_9GAMM</name>
<dbReference type="AlphaFoldDB" id="A0A5J6QRW8"/>
<comment type="function">
    <text evidence="6">Quinone reductase that provides resistance to thiol-specific stress caused by electrophilic quinones.</text>
</comment>
<comment type="caution">
    <text evidence="6">Lacks conserved residue(s) required for the propagation of feature annotation.</text>
</comment>
<dbReference type="GO" id="GO:0010181">
    <property type="term" value="F:FMN binding"/>
    <property type="evidence" value="ECO:0007669"/>
    <property type="project" value="UniProtKB-UniRule"/>
</dbReference>
<comment type="subunit">
    <text evidence="6">Homodimer.</text>
</comment>
<dbReference type="EC" id="1.7.1.17" evidence="6"/>
<proteinExistence type="inferred from homology"/>
<comment type="function">
    <text evidence="6">Also exhibits azoreductase activity. Catalyzes the reductive cleavage of the azo bond in aromatic azo compounds to the corresponding amines.</text>
</comment>
<accession>A0A5J6QRW8</accession>
<dbReference type="Proteomes" id="UP000327179">
    <property type="component" value="Chromosome"/>
</dbReference>
<dbReference type="PANTHER" id="PTHR43741">
    <property type="entry name" value="FMN-DEPENDENT NADH-AZOREDUCTASE 1"/>
    <property type="match status" value="1"/>
</dbReference>
<dbReference type="RefSeq" id="WP_151137431.1">
    <property type="nucleotide sequence ID" value="NZ_CP043311.1"/>
</dbReference>
<keyword evidence="3 6" id="KW-0560">Oxidoreductase</keyword>
<comment type="catalytic activity">
    <reaction evidence="5">
        <text>N,N-dimethyl-1,4-phenylenediamine + anthranilate + 2 NAD(+) = 2-(4-dimethylaminophenyl)diazenylbenzoate + 2 NADH + 2 H(+)</text>
        <dbReference type="Rhea" id="RHEA:55872"/>
        <dbReference type="ChEBI" id="CHEBI:15378"/>
        <dbReference type="ChEBI" id="CHEBI:15783"/>
        <dbReference type="ChEBI" id="CHEBI:16567"/>
        <dbReference type="ChEBI" id="CHEBI:57540"/>
        <dbReference type="ChEBI" id="CHEBI:57945"/>
        <dbReference type="ChEBI" id="CHEBI:71579"/>
        <dbReference type="EC" id="1.7.1.17"/>
    </reaction>
    <physiologicalReaction direction="right-to-left" evidence="5">
        <dbReference type="Rhea" id="RHEA:55874"/>
    </physiologicalReaction>
</comment>
<dbReference type="InterPro" id="IPR050104">
    <property type="entry name" value="FMN-dep_NADH:Q_OxRdtase_AzoR1"/>
</dbReference>
<dbReference type="EMBL" id="CP043311">
    <property type="protein sequence ID" value="QEY65137.1"/>
    <property type="molecule type" value="Genomic_DNA"/>
</dbReference>
<keyword evidence="1 6" id="KW-0285">Flavoprotein</keyword>
<dbReference type="Gene3D" id="3.40.50.360">
    <property type="match status" value="1"/>
</dbReference>
<dbReference type="GO" id="GO:0016655">
    <property type="term" value="F:oxidoreductase activity, acting on NAD(P)H, quinone or similar compound as acceptor"/>
    <property type="evidence" value="ECO:0007669"/>
    <property type="project" value="InterPro"/>
</dbReference>
<dbReference type="KEGG" id="plal:FXN65_24905"/>
<comment type="similarity">
    <text evidence="6">Belongs to the azoreductase type 1 family.</text>
</comment>
<feature type="domain" description="Flavodoxin-like fold" evidence="7">
    <location>
        <begin position="3"/>
        <end position="191"/>
    </location>
</feature>
<evidence type="ECO:0000256" key="2">
    <source>
        <dbReference type="ARBA" id="ARBA00022643"/>
    </source>
</evidence>
<feature type="binding site" evidence="6">
    <location>
        <position position="10"/>
    </location>
    <ligand>
        <name>FMN</name>
        <dbReference type="ChEBI" id="CHEBI:58210"/>
    </ligand>
</feature>
<evidence type="ECO:0000313" key="9">
    <source>
        <dbReference type="Proteomes" id="UP000327179"/>
    </source>
</evidence>
<sequence length="207" mass="23219">MPRVLLLECSPNDLASPGGQLAREMARRIHPKAEVIVRNLVREPLPPICADYAGAVVGHADRADEHFVLSEQLIGELERSHYLIISTPMHNYMVPAALKLWLDYVVRIRRTFEIHNGQRVGLLEDRPTFVVLSSGGHYLGAKAKQMDFLSPYLRHVLGIIGLHHVEYLHLQGLADGEEAVNAALQQARERLSFNPVFAPEPFPDVQL</sequence>
<dbReference type="GO" id="GO:0009055">
    <property type="term" value="F:electron transfer activity"/>
    <property type="evidence" value="ECO:0007669"/>
    <property type="project" value="UniProtKB-UniRule"/>
</dbReference>
<dbReference type="InterPro" id="IPR023048">
    <property type="entry name" value="NADH:quinone_OxRdtase_FMN_depd"/>
</dbReference>
<evidence type="ECO:0000313" key="8">
    <source>
        <dbReference type="EMBL" id="QEY65137.1"/>
    </source>
</evidence>
<gene>
    <name evidence="6" type="primary">azoR</name>
    <name evidence="8" type="ORF">FXN65_24905</name>
</gene>
<keyword evidence="4 6" id="KW-0520">NAD</keyword>
<dbReference type="HAMAP" id="MF_01216">
    <property type="entry name" value="Azoreductase_type1"/>
    <property type="match status" value="1"/>
</dbReference>
<evidence type="ECO:0000256" key="5">
    <source>
        <dbReference type="ARBA" id="ARBA00048542"/>
    </source>
</evidence>
<evidence type="ECO:0000256" key="4">
    <source>
        <dbReference type="ARBA" id="ARBA00023027"/>
    </source>
</evidence>
<dbReference type="EC" id="1.6.5.-" evidence="6"/>
<dbReference type="InterPro" id="IPR029039">
    <property type="entry name" value="Flavoprotein-like_sf"/>
</dbReference>
<keyword evidence="9" id="KW-1185">Reference proteome</keyword>
<evidence type="ECO:0000259" key="7">
    <source>
        <dbReference type="Pfam" id="PF02525"/>
    </source>
</evidence>
<evidence type="ECO:0000256" key="3">
    <source>
        <dbReference type="ARBA" id="ARBA00023002"/>
    </source>
</evidence>
<protein>
    <recommendedName>
        <fullName evidence="6">FMN dependent NADH:quinone oxidoreductase</fullName>
        <ecNumber evidence="6">1.6.5.-</ecNumber>
    </recommendedName>
    <alternativeName>
        <fullName evidence="6">Azo-dye reductase</fullName>
    </alternativeName>
    <alternativeName>
        <fullName evidence="6">FMN-dependent NADH-azo compound oxidoreductase</fullName>
    </alternativeName>
    <alternativeName>
        <fullName evidence="6">FMN-dependent NADH-azoreductase</fullName>
        <ecNumber evidence="6">1.7.1.17</ecNumber>
    </alternativeName>
</protein>
<dbReference type="PANTHER" id="PTHR43741:SF2">
    <property type="entry name" value="FMN-DEPENDENT NADH:QUINONE OXIDOREDUCTASE"/>
    <property type="match status" value="1"/>
</dbReference>
<dbReference type="InterPro" id="IPR003680">
    <property type="entry name" value="Flavodoxin_fold"/>
</dbReference>
<comment type="catalytic activity">
    <reaction evidence="6">
        <text>2 a quinone + NADH + H(+) = 2 a 1,4-benzosemiquinone + NAD(+)</text>
        <dbReference type="Rhea" id="RHEA:65952"/>
        <dbReference type="ChEBI" id="CHEBI:15378"/>
        <dbReference type="ChEBI" id="CHEBI:57540"/>
        <dbReference type="ChEBI" id="CHEBI:57945"/>
        <dbReference type="ChEBI" id="CHEBI:132124"/>
        <dbReference type="ChEBI" id="CHEBI:134225"/>
    </reaction>
</comment>
<dbReference type="Pfam" id="PF02525">
    <property type="entry name" value="Flavodoxin_2"/>
    <property type="match status" value="1"/>
</dbReference>
<organism evidence="8 9">
    <name type="scientific">Metapseudomonas lalkuanensis</name>
    <dbReference type="NCBI Taxonomy" id="2604832"/>
    <lineage>
        <taxon>Bacteria</taxon>
        <taxon>Pseudomonadati</taxon>
        <taxon>Pseudomonadota</taxon>
        <taxon>Gammaproteobacteria</taxon>
        <taxon>Pseudomonadales</taxon>
        <taxon>Pseudomonadaceae</taxon>
        <taxon>Metapseudomonas</taxon>
    </lineage>
</organism>
<evidence type="ECO:0000256" key="1">
    <source>
        <dbReference type="ARBA" id="ARBA00022630"/>
    </source>
</evidence>
<keyword evidence="2 6" id="KW-0288">FMN</keyword>
<comment type="cofactor">
    <cofactor evidence="6">
        <name>FMN</name>
        <dbReference type="ChEBI" id="CHEBI:58210"/>
    </cofactor>
    <text evidence="6">Binds 1 FMN per subunit.</text>
</comment>
<reference evidence="8 9" key="1">
    <citation type="submission" date="2019-08" db="EMBL/GenBank/DDBJ databases">
        <title>Whole-genome Sequencing of e-waste polymer degrading bacterium Pseudomonas sp. strain PE08.</title>
        <authorList>
            <person name="Kirdat K."/>
            <person name="Debbarma P."/>
            <person name="Narawade N."/>
            <person name="Suyal D."/>
            <person name="Thorat V."/>
            <person name="Shouche Y."/>
            <person name="Goel R."/>
            <person name="Yadav A."/>
        </authorList>
    </citation>
    <scope>NUCLEOTIDE SEQUENCE [LARGE SCALE GENOMIC DNA]</scope>
    <source>
        <strain evidence="8 9">PE08</strain>
    </source>
</reference>
<dbReference type="SUPFAM" id="SSF52218">
    <property type="entry name" value="Flavoproteins"/>
    <property type="match status" value="1"/>
</dbReference>
<dbReference type="GO" id="GO:0016652">
    <property type="term" value="F:oxidoreductase activity, acting on NAD(P)H as acceptor"/>
    <property type="evidence" value="ECO:0007669"/>
    <property type="project" value="UniProtKB-UniRule"/>
</dbReference>
<evidence type="ECO:0000256" key="6">
    <source>
        <dbReference type="HAMAP-Rule" id="MF_01216"/>
    </source>
</evidence>
<feature type="binding site" evidence="6">
    <location>
        <begin position="133"/>
        <end position="136"/>
    </location>
    <ligand>
        <name>FMN</name>
        <dbReference type="ChEBI" id="CHEBI:58210"/>
    </ligand>
</feature>